<evidence type="ECO:0000256" key="6">
    <source>
        <dbReference type="ARBA" id="ARBA00023002"/>
    </source>
</evidence>
<dbReference type="RefSeq" id="WP_380622073.1">
    <property type="nucleotide sequence ID" value="NZ_JBHSDK010000018.1"/>
</dbReference>
<evidence type="ECO:0000256" key="7">
    <source>
        <dbReference type="ARBA" id="ARBA00023004"/>
    </source>
</evidence>
<dbReference type="InterPro" id="IPR003780">
    <property type="entry name" value="COX15/CtaA_fam"/>
</dbReference>
<evidence type="ECO:0000313" key="13">
    <source>
        <dbReference type="EMBL" id="MFC4336297.1"/>
    </source>
</evidence>
<evidence type="ECO:0000256" key="3">
    <source>
        <dbReference type="ARBA" id="ARBA00022692"/>
    </source>
</evidence>
<evidence type="ECO:0000256" key="2">
    <source>
        <dbReference type="ARBA" id="ARBA00022475"/>
    </source>
</evidence>
<dbReference type="Proteomes" id="UP001595823">
    <property type="component" value="Unassembled WGS sequence"/>
</dbReference>
<keyword evidence="6" id="KW-0560">Oxidoreductase</keyword>
<keyword evidence="2" id="KW-1003">Cell membrane</keyword>
<evidence type="ECO:0000256" key="8">
    <source>
        <dbReference type="ARBA" id="ARBA00023133"/>
    </source>
</evidence>
<feature type="transmembrane region" description="Helical" evidence="12">
    <location>
        <begin position="126"/>
        <end position="147"/>
    </location>
</feature>
<feature type="transmembrane region" description="Helical" evidence="12">
    <location>
        <begin position="71"/>
        <end position="89"/>
    </location>
</feature>
<feature type="transmembrane region" description="Helical" evidence="12">
    <location>
        <begin position="210"/>
        <end position="229"/>
    </location>
</feature>
<keyword evidence="14" id="KW-1185">Reference proteome</keyword>
<evidence type="ECO:0000256" key="9">
    <source>
        <dbReference type="ARBA" id="ARBA00023136"/>
    </source>
</evidence>
<keyword evidence="4" id="KW-0479">Metal-binding</keyword>
<name>A0ABV8U024_9ACTN</name>
<proteinExistence type="predicted"/>
<evidence type="ECO:0000256" key="12">
    <source>
        <dbReference type="SAM" id="Phobius"/>
    </source>
</evidence>
<evidence type="ECO:0000256" key="10">
    <source>
        <dbReference type="ARBA" id="ARBA00023157"/>
    </source>
</evidence>
<protein>
    <submittedName>
        <fullName evidence="13">Heme A synthase</fullName>
    </submittedName>
</protein>
<keyword evidence="8" id="KW-0350">Heme biosynthesis</keyword>
<comment type="pathway">
    <text evidence="11">Porphyrin-containing compound metabolism.</text>
</comment>
<evidence type="ECO:0000256" key="4">
    <source>
        <dbReference type="ARBA" id="ARBA00022723"/>
    </source>
</evidence>
<gene>
    <name evidence="13" type="ORF">ACFPET_13910</name>
</gene>
<feature type="transmembrane region" description="Helical" evidence="12">
    <location>
        <begin position="241"/>
        <end position="261"/>
    </location>
</feature>
<dbReference type="Pfam" id="PF02628">
    <property type="entry name" value="COX15-CtaA"/>
    <property type="match status" value="1"/>
</dbReference>
<keyword evidence="7" id="KW-0408">Iron</keyword>
<organism evidence="13 14">
    <name type="scientific">Salininema proteolyticum</name>
    <dbReference type="NCBI Taxonomy" id="1607685"/>
    <lineage>
        <taxon>Bacteria</taxon>
        <taxon>Bacillati</taxon>
        <taxon>Actinomycetota</taxon>
        <taxon>Actinomycetes</taxon>
        <taxon>Glycomycetales</taxon>
        <taxon>Glycomycetaceae</taxon>
        <taxon>Salininema</taxon>
    </lineage>
</organism>
<feature type="transmembrane region" description="Helical" evidence="12">
    <location>
        <begin position="12"/>
        <end position="33"/>
    </location>
</feature>
<keyword evidence="9 12" id="KW-0472">Membrane</keyword>
<accession>A0ABV8U024</accession>
<evidence type="ECO:0000256" key="11">
    <source>
        <dbReference type="ARBA" id="ARBA00023444"/>
    </source>
</evidence>
<dbReference type="InterPro" id="IPR050450">
    <property type="entry name" value="COX15/CtaA_HemeA_synthase"/>
</dbReference>
<comment type="subcellular location">
    <subcellularLocation>
        <location evidence="1">Membrane</location>
        <topology evidence="1">Multi-pass membrane protein</topology>
    </subcellularLocation>
</comment>
<keyword evidence="3 12" id="KW-0812">Transmembrane</keyword>
<dbReference type="PANTHER" id="PTHR35457">
    <property type="entry name" value="HEME A SYNTHASE"/>
    <property type="match status" value="1"/>
</dbReference>
<feature type="transmembrane region" description="Helical" evidence="12">
    <location>
        <begin position="267"/>
        <end position="290"/>
    </location>
</feature>
<evidence type="ECO:0000256" key="1">
    <source>
        <dbReference type="ARBA" id="ARBA00004141"/>
    </source>
</evidence>
<sequence>MLHRWFASQKALRGWALANLIANVGIIVTGGAVRLTGSGLGCSEWPKCTEDSLVATREMGVHGAIEFGNRTLTGVLIAIAAITLVAAWLQRPRRKGLVTLSAVILAGMPFQGVIGGITVWSDLNPYVVSSHFLFSMVLVALATTLFVRAGESDGPRLALTDRWITALVRVVLGVSAAVIALGVLVTASGPHAGDENARRTGFDPAAVTQLHADGVWLLIGLVVAMMLVFKSVSAHERVKRAGWALVAVIAGQGLIGYVQYYTDLPEILVGMHMLGSALLMIAAVSLQFSVRLRETVPEPKKSEPVAAQAG</sequence>
<keyword evidence="10" id="KW-1015">Disulfide bond</keyword>
<reference evidence="14" key="1">
    <citation type="journal article" date="2019" name="Int. J. Syst. Evol. Microbiol.">
        <title>The Global Catalogue of Microorganisms (GCM) 10K type strain sequencing project: providing services to taxonomists for standard genome sequencing and annotation.</title>
        <authorList>
            <consortium name="The Broad Institute Genomics Platform"/>
            <consortium name="The Broad Institute Genome Sequencing Center for Infectious Disease"/>
            <person name="Wu L."/>
            <person name="Ma J."/>
        </authorList>
    </citation>
    <scope>NUCLEOTIDE SEQUENCE [LARGE SCALE GENOMIC DNA]</scope>
    <source>
        <strain evidence="14">IBRC-M 10908</strain>
    </source>
</reference>
<feature type="transmembrane region" description="Helical" evidence="12">
    <location>
        <begin position="96"/>
        <end position="120"/>
    </location>
</feature>
<comment type="caution">
    <text evidence="13">The sequence shown here is derived from an EMBL/GenBank/DDBJ whole genome shotgun (WGS) entry which is preliminary data.</text>
</comment>
<keyword evidence="5 12" id="KW-1133">Transmembrane helix</keyword>
<dbReference type="EMBL" id="JBHSDK010000018">
    <property type="protein sequence ID" value="MFC4336297.1"/>
    <property type="molecule type" value="Genomic_DNA"/>
</dbReference>
<feature type="transmembrane region" description="Helical" evidence="12">
    <location>
        <begin position="167"/>
        <end position="190"/>
    </location>
</feature>
<evidence type="ECO:0000256" key="5">
    <source>
        <dbReference type="ARBA" id="ARBA00022989"/>
    </source>
</evidence>
<evidence type="ECO:0000313" key="14">
    <source>
        <dbReference type="Proteomes" id="UP001595823"/>
    </source>
</evidence>
<dbReference type="PANTHER" id="PTHR35457:SF1">
    <property type="entry name" value="HEME A SYNTHASE"/>
    <property type="match status" value="1"/>
</dbReference>